<reference evidence="2" key="1">
    <citation type="submission" date="2020-11" db="EMBL/GenBank/DDBJ databases">
        <authorList>
            <consortium name="DOE Joint Genome Institute"/>
            <person name="Ahrendt S."/>
            <person name="Riley R."/>
            <person name="Andreopoulos W."/>
            <person name="LaButti K."/>
            <person name="Pangilinan J."/>
            <person name="Ruiz-duenas F.J."/>
            <person name="Barrasa J.M."/>
            <person name="Sanchez-Garcia M."/>
            <person name="Camarero S."/>
            <person name="Miyauchi S."/>
            <person name="Serrano A."/>
            <person name="Linde D."/>
            <person name="Babiker R."/>
            <person name="Drula E."/>
            <person name="Ayuso-Fernandez I."/>
            <person name="Pacheco R."/>
            <person name="Padilla G."/>
            <person name="Ferreira P."/>
            <person name="Barriuso J."/>
            <person name="Kellner H."/>
            <person name="Castanera R."/>
            <person name="Alfaro M."/>
            <person name="Ramirez L."/>
            <person name="Pisabarro A.G."/>
            <person name="Kuo A."/>
            <person name="Tritt A."/>
            <person name="Lipzen A."/>
            <person name="He G."/>
            <person name="Yan M."/>
            <person name="Ng V."/>
            <person name="Cullen D."/>
            <person name="Martin F."/>
            <person name="Rosso M.-N."/>
            <person name="Henrissat B."/>
            <person name="Hibbett D."/>
            <person name="Martinez A.T."/>
            <person name="Grigoriev I.V."/>
        </authorList>
    </citation>
    <scope>NUCLEOTIDE SEQUENCE</scope>
    <source>
        <strain evidence="2">AH 44721</strain>
    </source>
</reference>
<name>A0A9P5NYC4_GYMJU</name>
<organism evidence="2 3">
    <name type="scientific">Gymnopilus junonius</name>
    <name type="common">Spectacular rustgill mushroom</name>
    <name type="synonym">Gymnopilus spectabilis subsp. junonius</name>
    <dbReference type="NCBI Taxonomy" id="109634"/>
    <lineage>
        <taxon>Eukaryota</taxon>
        <taxon>Fungi</taxon>
        <taxon>Dikarya</taxon>
        <taxon>Basidiomycota</taxon>
        <taxon>Agaricomycotina</taxon>
        <taxon>Agaricomycetes</taxon>
        <taxon>Agaricomycetidae</taxon>
        <taxon>Agaricales</taxon>
        <taxon>Agaricineae</taxon>
        <taxon>Hymenogastraceae</taxon>
        <taxon>Gymnopilus</taxon>
    </lineage>
</organism>
<feature type="region of interest" description="Disordered" evidence="1">
    <location>
        <begin position="1"/>
        <end position="24"/>
    </location>
</feature>
<dbReference type="AlphaFoldDB" id="A0A9P5NYC4"/>
<sequence length="177" mass="18992">MDTPTHSLNEQHLWGGNPYMDTGQSTPEPGANIGQQALAIVNASSSQAHLVASDSDTLFAPTMGRCPSITFILPDVPHRPVLNHAYSQFPSHIPSNREHLSAPHASHLAFIPFSSSLSSYNNPAFTVPPLHEQYAQILTANPLPYQPPVGIANQQAPVVSNIPPPILPTPTVKLSCQ</sequence>
<dbReference type="EMBL" id="JADNYJ010000006">
    <property type="protein sequence ID" value="KAF8910662.1"/>
    <property type="molecule type" value="Genomic_DNA"/>
</dbReference>
<dbReference type="Proteomes" id="UP000724874">
    <property type="component" value="Unassembled WGS sequence"/>
</dbReference>
<keyword evidence="3" id="KW-1185">Reference proteome</keyword>
<comment type="caution">
    <text evidence="2">The sequence shown here is derived from an EMBL/GenBank/DDBJ whole genome shotgun (WGS) entry which is preliminary data.</text>
</comment>
<evidence type="ECO:0000313" key="3">
    <source>
        <dbReference type="Proteomes" id="UP000724874"/>
    </source>
</evidence>
<protein>
    <submittedName>
        <fullName evidence="2">Uncharacterized protein</fullName>
    </submittedName>
</protein>
<accession>A0A9P5NYC4</accession>
<proteinExistence type="predicted"/>
<evidence type="ECO:0000313" key="2">
    <source>
        <dbReference type="EMBL" id="KAF8910662.1"/>
    </source>
</evidence>
<evidence type="ECO:0000256" key="1">
    <source>
        <dbReference type="SAM" id="MobiDB-lite"/>
    </source>
</evidence>
<gene>
    <name evidence="2" type="ORF">CPB84DRAFT_1238001</name>
</gene>
<feature type="compositionally biased region" description="Polar residues" evidence="1">
    <location>
        <begin position="1"/>
        <end position="10"/>
    </location>
</feature>